<feature type="transmembrane region" description="Helical" evidence="8">
    <location>
        <begin position="157"/>
        <end position="176"/>
    </location>
</feature>
<evidence type="ECO:0000256" key="1">
    <source>
        <dbReference type="ARBA" id="ARBA00004651"/>
    </source>
</evidence>
<name>A0A8J3AFS2_9BIFI</name>
<organism evidence="10 11">
    <name type="scientific">Galliscardovia ingluviei</name>
    <dbReference type="NCBI Taxonomy" id="1769422"/>
    <lineage>
        <taxon>Bacteria</taxon>
        <taxon>Bacillati</taxon>
        <taxon>Actinomycetota</taxon>
        <taxon>Actinomycetes</taxon>
        <taxon>Bifidobacteriales</taxon>
        <taxon>Bifidobacteriaceae</taxon>
        <taxon>Galliscardovia</taxon>
    </lineage>
</organism>
<keyword evidence="11" id="KW-1185">Reference proteome</keyword>
<evidence type="ECO:0000313" key="10">
    <source>
        <dbReference type="EMBL" id="GGI13498.1"/>
    </source>
</evidence>
<feature type="region of interest" description="Disordered" evidence="7">
    <location>
        <begin position="227"/>
        <end position="246"/>
    </location>
</feature>
<feature type="transmembrane region" description="Helical" evidence="8">
    <location>
        <begin position="38"/>
        <end position="55"/>
    </location>
</feature>
<evidence type="ECO:0000313" key="11">
    <source>
        <dbReference type="Proteomes" id="UP000619536"/>
    </source>
</evidence>
<feature type="transmembrane region" description="Helical" evidence="8">
    <location>
        <begin position="116"/>
        <end position="136"/>
    </location>
</feature>
<comment type="subcellular location">
    <subcellularLocation>
        <location evidence="1">Cell membrane</location>
        <topology evidence="1">Multi-pass membrane protein</topology>
    </subcellularLocation>
</comment>
<feature type="transmembrane region" description="Helical" evidence="8">
    <location>
        <begin position="12"/>
        <end position="31"/>
    </location>
</feature>
<evidence type="ECO:0000256" key="8">
    <source>
        <dbReference type="SAM" id="Phobius"/>
    </source>
</evidence>
<dbReference type="GO" id="GO:0005886">
    <property type="term" value="C:plasma membrane"/>
    <property type="evidence" value="ECO:0007669"/>
    <property type="project" value="UniProtKB-SubCell"/>
</dbReference>
<dbReference type="RefSeq" id="WP_188354760.1">
    <property type="nucleotide sequence ID" value="NZ_BMDH01000001.1"/>
</dbReference>
<feature type="domain" description="Glycine transporter" evidence="9">
    <location>
        <begin position="99"/>
        <end position="173"/>
    </location>
</feature>
<dbReference type="Pfam" id="PF03458">
    <property type="entry name" value="Gly_transporter"/>
    <property type="match status" value="2"/>
</dbReference>
<dbReference type="Proteomes" id="UP000619536">
    <property type="component" value="Unassembled WGS sequence"/>
</dbReference>
<reference evidence="10" key="1">
    <citation type="journal article" date="2014" name="Int. J. Syst. Evol. Microbiol.">
        <title>Complete genome sequence of Corynebacterium casei LMG S-19264T (=DSM 44701T), isolated from a smear-ripened cheese.</title>
        <authorList>
            <consortium name="US DOE Joint Genome Institute (JGI-PGF)"/>
            <person name="Walter F."/>
            <person name="Albersmeier A."/>
            <person name="Kalinowski J."/>
            <person name="Ruckert C."/>
        </authorList>
    </citation>
    <scope>NUCLEOTIDE SEQUENCE</scope>
    <source>
        <strain evidence="10">CCM 8606</strain>
    </source>
</reference>
<dbReference type="EMBL" id="BMDH01000001">
    <property type="protein sequence ID" value="GGI13498.1"/>
    <property type="molecule type" value="Genomic_DNA"/>
</dbReference>
<dbReference type="InterPro" id="IPR005115">
    <property type="entry name" value="Gly_transporter"/>
</dbReference>
<dbReference type="PANTHER" id="PTHR30506:SF3">
    <property type="entry name" value="UPF0126 INNER MEMBRANE PROTEIN YADS-RELATED"/>
    <property type="match status" value="1"/>
</dbReference>
<dbReference type="PANTHER" id="PTHR30506">
    <property type="entry name" value="INNER MEMBRANE PROTEIN"/>
    <property type="match status" value="1"/>
</dbReference>
<keyword evidence="4 8" id="KW-0812">Transmembrane</keyword>
<evidence type="ECO:0000256" key="4">
    <source>
        <dbReference type="ARBA" id="ARBA00022692"/>
    </source>
</evidence>
<sequence length="246" mass="26536">MELTLESTPFLLTIELAATLCCGMVGGLSAVKRQYDMFVIIITAWLTALGGGVIRDVLLGVLPPVNIANRMFVLTGLAAGILVAVLHPEVDKLHKPMLVLDALALGLFAVNGTEKGLLYGMSGMTSVILGMATALGGGLIRDMLINEVPMVIRDRHWYAVPSAIGCVLTVLVARGAQHHWYSHSVEMIGDLCIVALVVALRIASVKFNWLVPGALKRTRAHLPELPHKPMRTSIKNSDKHIHTKAK</sequence>
<comment type="caution">
    <text evidence="10">The sequence shown here is derived from an EMBL/GenBank/DDBJ whole genome shotgun (WGS) entry which is preliminary data.</text>
</comment>
<keyword evidence="3" id="KW-1003">Cell membrane</keyword>
<evidence type="ECO:0000256" key="7">
    <source>
        <dbReference type="SAM" id="MobiDB-lite"/>
    </source>
</evidence>
<feature type="domain" description="Glycine transporter" evidence="9">
    <location>
        <begin position="13"/>
        <end position="87"/>
    </location>
</feature>
<evidence type="ECO:0000256" key="6">
    <source>
        <dbReference type="ARBA" id="ARBA00023136"/>
    </source>
</evidence>
<evidence type="ECO:0000256" key="2">
    <source>
        <dbReference type="ARBA" id="ARBA00008193"/>
    </source>
</evidence>
<proteinExistence type="inferred from homology"/>
<reference evidence="10" key="2">
    <citation type="submission" date="2020-09" db="EMBL/GenBank/DDBJ databases">
        <authorList>
            <person name="Sun Q."/>
            <person name="Sedlacek I."/>
        </authorList>
    </citation>
    <scope>NUCLEOTIDE SEQUENCE</scope>
    <source>
        <strain evidence="10">CCM 8606</strain>
    </source>
</reference>
<keyword evidence="5 8" id="KW-1133">Transmembrane helix</keyword>
<dbReference type="AlphaFoldDB" id="A0A8J3AFS2"/>
<evidence type="ECO:0000259" key="9">
    <source>
        <dbReference type="Pfam" id="PF03458"/>
    </source>
</evidence>
<accession>A0A8J3AFS2</accession>
<gene>
    <name evidence="10" type="ORF">GCM10007377_06260</name>
</gene>
<protein>
    <submittedName>
        <fullName evidence="10">Membrane protein</fullName>
    </submittedName>
</protein>
<evidence type="ECO:0000256" key="3">
    <source>
        <dbReference type="ARBA" id="ARBA00022475"/>
    </source>
</evidence>
<evidence type="ECO:0000256" key="5">
    <source>
        <dbReference type="ARBA" id="ARBA00022989"/>
    </source>
</evidence>
<keyword evidence="6 8" id="KW-0472">Membrane</keyword>
<comment type="similarity">
    <text evidence="2">Belongs to the UPF0126 family.</text>
</comment>
<feature type="transmembrane region" description="Helical" evidence="8">
    <location>
        <begin position="67"/>
        <end position="86"/>
    </location>
</feature>
<feature type="transmembrane region" description="Helical" evidence="8">
    <location>
        <begin position="188"/>
        <end position="211"/>
    </location>
</feature>